<gene>
    <name evidence="2" type="ORF">CTI12_AA480180</name>
</gene>
<evidence type="ECO:0000313" key="2">
    <source>
        <dbReference type="EMBL" id="PWA49360.1"/>
    </source>
</evidence>
<feature type="region of interest" description="Disordered" evidence="1">
    <location>
        <begin position="124"/>
        <end position="145"/>
    </location>
</feature>
<feature type="region of interest" description="Disordered" evidence="1">
    <location>
        <begin position="82"/>
        <end position="101"/>
    </location>
</feature>
<keyword evidence="2" id="KW-0347">Helicase</keyword>
<keyword evidence="3" id="KW-1185">Reference proteome</keyword>
<comment type="caution">
    <text evidence="2">The sequence shown here is derived from an EMBL/GenBank/DDBJ whole genome shotgun (WGS) entry which is preliminary data.</text>
</comment>
<proteinExistence type="predicted"/>
<keyword evidence="2" id="KW-0067">ATP-binding</keyword>
<dbReference type="EMBL" id="PKPP01008973">
    <property type="protein sequence ID" value="PWA49360.1"/>
    <property type="molecule type" value="Genomic_DNA"/>
</dbReference>
<dbReference type="STRING" id="35608.A0A2U1LK29"/>
<protein>
    <submittedName>
        <fullName evidence="2">Helitron helicase-like domain-containing protein</fullName>
    </submittedName>
</protein>
<accession>A0A2U1LK29</accession>
<evidence type="ECO:0000313" key="3">
    <source>
        <dbReference type="Proteomes" id="UP000245207"/>
    </source>
</evidence>
<dbReference type="AlphaFoldDB" id="A0A2U1LK29"/>
<keyword evidence="2" id="KW-0547">Nucleotide-binding</keyword>
<organism evidence="2 3">
    <name type="scientific">Artemisia annua</name>
    <name type="common">Sweet wormwood</name>
    <dbReference type="NCBI Taxonomy" id="35608"/>
    <lineage>
        <taxon>Eukaryota</taxon>
        <taxon>Viridiplantae</taxon>
        <taxon>Streptophyta</taxon>
        <taxon>Embryophyta</taxon>
        <taxon>Tracheophyta</taxon>
        <taxon>Spermatophyta</taxon>
        <taxon>Magnoliopsida</taxon>
        <taxon>eudicotyledons</taxon>
        <taxon>Gunneridae</taxon>
        <taxon>Pentapetalae</taxon>
        <taxon>asterids</taxon>
        <taxon>campanulids</taxon>
        <taxon>Asterales</taxon>
        <taxon>Asteraceae</taxon>
        <taxon>Asteroideae</taxon>
        <taxon>Anthemideae</taxon>
        <taxon>Artemisiinae</taxon>
        <taxon>Artemisia</taxon>
    </lineage>
</organism>
<dbReference type="Proteomes" id="UP000245207">
    <property type="component" value="Unassembled WGS sequence"/>
</dbReference>
<dbReference type="GO" id="GO:0004386">
    <property type="term" value="F:helicase activity"/>
    <property type="evidence" value="ECO:0007669"/>
    <property type="project" value="UniProtKB-KW"/>
</dbReference>
<name>A0A2U1LK29_ARTAN</name>
<feature type="compositionally biased region" description="Basic residues" evidence="1">
    <location>
        <begin position="201"/>
        <end position="211"/>
    </location>
</feature>
<reference evidence="2 3" key="1">
    <citation type="journal article" date="2018" name="Mol. Plant">
        <title>The genome of Artemisia annua provides insight into the evolution of Asteraceae family and artemisinin biosynthesis.</title>
        <authorList>
            <person name="Shen Q."/>
            <person name="Zhang L."/>
            <person name="Liao Z."/>
            <person name="Wang S."/>
            <person name="Yan T."/>
            <person name="Shi P."/>
            <person name="Liu M."/>
            <person name="Fu X."/>
            <person name="Pan Q."/>
            <person name="Wang Y."/>
            <person name="Lv Z."/>
            <person name="Lu X."/>
            <person name="Zhang F."/>
            <person name="Jiang W."/>
            <person name="Ma Y."/>
            <person name="Chen M."/>
            <person name="Hao X."/>
            <person name="Li L."/>
            <person name="Tang Y."/>
            <person name="Lv G."/>
            <person name="Zhou Y."/>
            <person name="Sun X."/>
            <person name="Brodelius P.E."/>
            <person name="Rose J.K.C."/>
            <person name="Tang K."/>
        </authorList>
    </citation>
    <scope>NUCLEOTIDE SEQUENCE [LARGE SCALE GENOMIC DNA]</scope>
    <source>
        <strain evidence="3">cv. Huhao1</strain>
        <tissue evidence="2">Leaf</tissue>
    </source>
</reference>
<dbReference type="OrthoDB" id="3366231at2759"/>
<keyword evidence="2" id="KW-0378">Hydrolase</keyword>
<feature type="region of interest" description="Disordered" evidence="1">
    <location>
        <begin position="175"/>
        <end position="225"/>
    </location>
</feature>
<sequence>MKTKRKAIRRVPSFSGLDCAPSFDDGKGIDSFSVEVTAKKRVRHNSTIDTPKLSVNKKLCYSYPIAASPAIDNFGVLSTNGHPSGSSHAPADQSIAEHTGQASENSIAQYQLYEEFTCDGDNNQCESDHTSTNLSQHSARYQKVSSVHDVPELNITQGHRLDHCNRRLAYCNERSSDPTQYESQSTHVHSRSYHQQGRMHSIPRRRQRRRGTTNQRRPSRQGPPEIYIHMGQCNNVCHHCNARFWYDERIKHTNGRIEYHRCCNAGKVRLDTHADYPEFIKELFTDRHFMESVRAYNQMFAMTSLGAEIDDTVNRGRVRMCLKFQAKYTIG</sequence>
<evidence type="ECO:0000256" key="1">
    <source>
        <dbReference type="SAM" id="MobiDB-lite"/>
    </source>
</evidence>
<feature type="compositionally biased region" description="Polar residues" evidence="1">
    <location>
        <begin position="177"/>
        <end position="187"/>
    </location>
</feature>